<dbReference type="AlphaFoldDB" id="A0A832UN73"/>
<accession>A0A832UN73</accession>
<keyword evidence="1" id="KW-1133">Transmembrane helix</keyword>
<sequence>MDIKKAVAAISTILIILLSFRFAAAQITIPTPTGEFDLSTTFGMAVAAFIIGFGMMGIFIAWLYRQKKLRPEVVFPFEPKTLSGICGIGGVLVVLLPLGIIPEGFFTAFVLIIGAIFFVLVMGIVFTVGKVRGLQDRFIPLHDFPHLREKLEKLHAASGEVEIGSAGPSHTP</sequence>
<comment type="caution">
    <text evidence="2">The sequence shown here is derived from an EMBL/GenBank/DDBJ whole genome shotgun (WGS) entry which is preliminary data.</text>
</comment>
<proteinExistence type="predicted"/>
<keyword evidence="3" id="KW-1185">Reference proteome</keyword>
<name>A0A832UN73_9ARCH</name>
<feature type="non-terminal residue" evidence="2">
    <location>
        <position position="172"/>
    </location>
</feature>
<evidence type="ECO:0000313" key="2">
    <source>
        <dbReference type="EMBL" id="HIK00284.1"/>
    </source>
</evidence>
<gene>
    <name evidence="2" type="ORF">H1016_01960</name>
</gene>
<feature type="transmembrane region" description="Helical" evidence="1">
    <location>
        <begin position="82"/>
        <end position="100"/>
    </location>
</feature>
<protein>
    <submittedName>
        <fullName evidence="2">Uncharacterized protein</fullName>
    </submittedName>
</protein>
<keyword evidence="1" id="KW-0472">Membrane</keyword>
<dbReference type="EMBL" id="DVAB01000019">
    <property type="protein sequence ID" value="HIK00284.1"/>
    <property type="molecule type" value="Genomic_DNA"/>
</dbReference>
<feature type="transmembrane region" description="Helical" evidence="1">
    <location>
        <begin position="106"/>
        <end position="128"/>
    </location>
</feature>
<evidence type="ECO:0000256" key="1">
    <source>
        <dbReference type="SAM" id="Phobius"/>
    </source>
</evidence>
<keyword evidence="1" id="KW-0812">Transmembrane</keyword>
<dbReference type="Proteomes" id="UP000646946">
    <property type="component" value="Unassembled WGS sequence"/>
</dbReference>
<evidence type="ECO:0000313" key="3">
    <source>
        <dbReference type="Proteomes" id="UP000646946"/>
    </source>
</evidence>
<feature type="transmembrane region" description="Helical" evidence="1">
    <location>
        <begin position="41"/>
        <end position="62"/>
    </location>
</feature>
<organism evidence="2 3">
    <name type="scientific">Candidatus Naiadarchaeum limnaeum</name>
    <dbReference type="NCBI Taxonomy" id="2756139"/>
    <lineage>
        <taxon>Archaea</taxon>
        <taxon>Candidatus Undinarchaeota</taxon>
        <taxon>Candidatus Undinarchaeia</taxon>
        <taxon>Candidatus Naiadarchaeales</taxon>
        <taxon>Candidatus Naiadarchaeaceae</taxon>
        <taxon>Candidatus Naiadarchaeum</taxon>
    </lineage>
</organism>
<reference evidence="2 3" key="1">
    <citation type="journal article" name="Nat. Commun.">
        <title>Undinarchaeota illuminate DPANN phylogeny and the impact of gene transfer on archaeal evolution.</title>
        <authorList>
            <person name="Dombrowski N."/>
            <person name="Williams T.A."/>
            <person name="Sun J."/>
            <person name="Woodcroft B.J."/>
            <person name="Lee J.H."/>
            <person name="Minh B.Q."/>
            <person name="Rinke C."/>
            <person name="Spang A."/>
        </authorList>
    </citation>
    <scope>NUCLEOTIDE SEQUENCE [LARGE SCALE GENOMIC DNA]</scope>
    <source>
        <strain evidence="2">MAG_bin1129</strain>
    </source>
</reference>